<dbReference type="EMBL" id="LZZM01000228">
    <property type="protein sequence ID" value="OOM71667.1"/>
    <property type="molecule type" value="Genomic_DNA"/>
</dbReference>
<comment type="caution">
    <text evidence="1">The sequence shown here is derived from an EMBL/GenBank/DDBJ whole genome shotgun (WGS) entry which is preliminary data.</text>
</comment>
<reference evidence="1 2" key="1">
    <citation type="submission" date="2016-05" db="EMBL/GenBank/DDBJ databases">
        <title>Microbial solvent formation.</title>
        <authorList>
            <person name="Poehlein A."/>
            <person name="Montoya Solano J.D."/>
            <person name="Flitsch S."/>
            <person name="Krabben P."/>
            <person name="Duerre P."/>
            <person name="Daniel R."/>
        </authorList>
    </citation>
    <scope>NUCLEOTIDE SEQUENCE [LARGE SCALE GENOMIC DNA]</scope>
    <source>
        <strain evidence="1 2">DSM 2619</strain>
    </source>
</reference>
<dbReference type="OrthoDB" id="9808281at2"/>
<gene>
    <name evidence="1" type="ORF">CLPUN_49060</name>
</gene>
<evidence type="ECO:0000313" key="1">
    <source>
        <dbReference type="EMBL" id="OOM71667.1"/>
    </source>
</evidence>
<protein>
    <submittedName>
        <fullName evidence="1">Uncharacterized protein</fullName>
    </submittedName>
</protein>
<dbReference type="STRING" id="29367.CLPUN_49060"/>
<sequence length="63" mass="7357">MFVGLTVIKVFLMIKNLKRQINLNSFCIRDDGIYKDDSKLDCYNIFIFRAAYLYTAALVVSNR</sequence>
<name>A0A1S8T1K0_9CLOT</name>
<keyword evidence="2" id="KW-1185">Reference proteome</keyword>
<dbReference type="AlphaFoldDB" id="A0A1S8T1K0"/>
<organism evidence="1 2">
    <name type="scientific">Clostridium puniceum</name>
    <dbReference type="NCBI Taxonomy" id="29367"/>
    <lineage>
        <taxon>Bacteria</taxon>
        <taxon>Bacillati</taxon>
        <taxon>Bacillota</taxon>
        <taxon>Clostridia</taxon>
        <taxon>Eubacteriales</taxon>
        <taxon>Clostridiaceae</taxon>
        <taxon>Clostridium</taxon>
    </lineage>
</organism>
<proteinExistence type="predicted"/>
<dbReference type="Proteomes" id="UP000190890">
    <property type="component" value="Unassembled WGS sequence"/>
</dbReference>
<evidence type="ECO:0000313" key="2">
    <source>
        <dbReference type="Proteomes" id="UP000190890"/>
    </source>
</evidence>
<accession>A0A1S8T1K0</accession>